<comment type="caution">
    <text evidence="1">The sequence shown here is derived from an EMBL/GenBank/DDBJ whole genome shotgun (WGS) entry which is preliminary data.</text>
</comment>
<keyword evidence="2" id="KW-1185">Reference proteome</keyword>
<evidence type="ECO:0000313" key="2">
    <source>
        <dbReference type="Proteomes" id="UP001583186"/>
    </source>
</evidence>
<gene>
    <name evidence="1" type="ORF">Sste5346_006049</name>
</gene>
<dbReference type="EMBL" id="JAWCUI010000034">
    <property type="protein sequence ID" value="KAL1894262.1"/>
    <property type="molecule type" value="Genomic_DNA"/>
</dbReference>
<dbReference type="SUPFAM" id="SSF51735">
    <property type="entry name" value="NAD(P)-binding Rossmann-fold domains"/>
    <property type="match status" value="1"/>
</dbReference>
<dbReference type="Proteomes" id="UP001583186">
    <property type="component" value="Unassembled WGS sequence"/>
</dbReference>
<proteinExistence type="predicted"/>
<accession>A0ABR3Z243</accession>
<dbReference type="Gene3D" id="3.40.50.720">
    <property type="entry name" value="NAD(P)-binding Rossmann-like Domain"/>
    <property type="match status" value="1"/>
</dbReference>
<protein>
    <submittedName>
        <fullName evidence="1">Uncharacterized protein</fullName>
    </submittedName>
</protein>
<evidence type="ECO:0000313" key="1">
    <source>
        <dbReference type="EMBL" id="KAL1894262.1"/>
    </source>
</evidence>
<organism evidence="1 2">
    <name type="scientific">Sporothrix stenoceras</name>
    <dbReference type="NCBI Taxonomy" id="5173"/>
    <lineage>
        <taxon>Eukaryota</taxon>
        <taxon>Fungi</taxon>
        <taxon>Dikarya</taxon>
        <taxon>Ascomycota</taxon>
        <taxon>Pezizomycotina</taxon>
        <taxon>Sordariomycetes</taxon>
        <taxon>Sordariomycetidae</taxon>
        <taxon>Ophiostomatales</taxon>
        <taxon>Ophiostomataceae</taxon>
        <taxon>Sporothrix</taxon>
    </lineage>
</organism>
<dbReference type="InterPro" id="IPR036291">
    <property type="entry name" value="NAD(P)-bd_dom_sf"/>
</dbReference>
<name>A0ABR3Z243_9PEZI</name>
<reference evidence="1 2" key="1">
    <citation type="journal article" date="2024" name="IMA Fungus">
        <title>IMA Genome - F19 : A genome assembly and annotation guide to empower mycologists, including annotated draft genome sequences of Ceratocystis pirilliformis, Diaporthe australafricana, Fusarium ophioides, Paecilomyces lecythidis, and Sporothrix stenoceras.</title>
        <authorList>
            <person name="Aylward J."/>
            <person name="Wilson A.M."/>
            <person name="Visagie C.M."/>
            <person name="Spraker J."/>
            <person name="Barnes I."/>
            <person name="Buitendag C."/>
            <person name="Ceriani C."/>
            <person name="Del Mar Angel L."/>
            <person name="du Plessis D."/>
            <person name="Fuchs T."/>
            <person name="Gasser K."/>
            <person name="Kramer D."/>
            <person name="Li W."/>
            <person name="Munsamy K."/>
            <person name="Piso A."/>
            <person name="Price J.L."/>
            <person name="Sonnekus B."/>
            <person name="Thomas C."/>
            <person name="van der Nest A."/>
            <person name="van Dijk A."/>
            <person name="van Heerden A."/>
            <person name="van Vuuren N."/>
            <person name="Yilmaz N."/>
            <person name="Duong T.A."/>
            <person name="van der Merwe N.A."/>
            <person name="Wingfield M.J."/>
            <person name="Wingfield B.D."/>
        </authorList>
    </citation>
    <scope>NUCLEOTIDE SEQUENCE [LARGE SCALE GENOMIC DNA]</scope>
    <source>
        <strain evidence="1 2">CMW 5346</strain>
    </source>
</reference>
<sequence length="257" mass="28267">MLSKRRQCSKLQRGKVTDPDTIGRLILPRPLPVHFRSGGVVAGVERGQSRAEHGSVDFCRAALDHNAARSRGLLQDLTVLSSQDSISGSGVHTQMRWNHGRCGSWMVASWSLVLASTGTISCRWRAARRSATSGQPLATACVPSWIDVRDLALAHVEALLRPDAGGKRYIPGGPERFSYDRAASIMEDEFAWAKGKVAHQEQAVDDSYGFDSETTARELAIQYTSFQTTVVDLISQLKGMHEAMQESSPKARYRRGQ</sequence>